<dbReference type="Pfam" id="PF00089">
    <property type="entry name" value="Trypsin"/>
    <property type="match status" value="2"/>
</dbReference>
<dbReference type="PROSITE" id="PS01180">
    <property type="entry name" value="CUB"/>
    <property type="match status" value="4"/>
</dbReference>
<keyword evidence="2 7" id="KW-0645">Protease</keyword>
<dbReference type="Gene3D" id="2.60.120.290">
    <property type="entry name" value="Spermadhesin, CUB domain"/>
    <property type="match status" value="4"/>
</dbReference>
<dbReference type="InterPro" id="IPR009003">
    <property type="entry name" value="Peptidase_S1_PA"/>
</dbReference>
<keyword evidence="11" id="KW-1185">Reference proteome</keyword>
<feature type="signal peptide" evidence="8">
    <location>
        <begin position="1"/>
        <end position="21"/>
    </location>
</feature>
<dbReference type="InterPro" id="IPR033116">
    <property type="entry name" value="TRYPSIN_SER"/>
</dbReference>
<keyword evidence="3 7" id="KW-0378">Hydrolase</keyword>
<keyword evidence="5 6" id="KW-1015">Disulfide bond</keyword>
<comment type="similarity">
    <text evidence="1">Belongs to the peptidase S1 family. Snake venom subfamily.</text>
</comment>
<feature type="disulfide bond" evidence="6">
    <location>
        <begin position="887"/>
        <end position="914"/>
    </location>
</feature>
<dbReference type="Gene3D" id="2.40.10.10">
    <property type="entry name" value="Trypsin-like serine proteases"/>
    <property type="match status" value="2"/>
</dbReference>
<feature type="chain" id="PRO_5045232581" evidence="8">
    <location>
        <begin position="22"/>
        <end position="1154"/>
    </location>
</feature>
<keyword evidence="4 7" id="KW-0720">Serine protease</keyword>
<dbReference type="RefSeq" id="XP_072856002.1">
    <property type="nucleotide sequence ID" value="XM_072999901.1"/>
</dbReference>
<dbReference type="InterPro" id="IPR001254">
    <property type="entry name" value="Trypsin_dom"/>
</dbReference>
<dbReference type="SMART" id="SM00042">
    <property type="entry name" value="CUB"/>
    <property type="match status" value="4"/>
</dbReference>
<evidence type="ECO:0000259" key="9">
    <source>
        <dbReference type="PROSITE" id="PS01180"/>
    </source>
</evidence>
<feature type="domain" description="CUB" evidence="9">
    <location>
        <begin position="887"/>
        <end position="1000"/>
    </location>
</feature>
<evidence type="ECO:0000256" key="5">
    <source>
        <dbReference type="ARBA" id="ARBA00023157"/>
    </source>
</evidence>
<dbReference type="PANTHER" id="PTHR24252:SF18">
    <property type="entry name" value="OVOCHYMASE 1"/>
    <property type="match status" value="1"/>
</dbReference>
<feature type="disulfide bond" evidence="6">
    <location>
        <begin position="475"/>
        <end position="502"/>
    </location>
</feature>
<dbReference type="PANTHER" id="PTHR24252">
    <property type="entry name" value="ACROSIN-RELATED"/>
    <property type="match status" value="1"/>
</dbReference>
<dbReference type="Pfam" id="PF00431">
    <property type="entry name" value="CUB"/>
    <property type="match status" value="4"/>
</dbReference>
<dbReference type="CDD" id="cd00041">
    <property type="entry name" value="CUB"/>
    <property type="match status" value="4"/>
</dbReference>
<dbReference type="InterPro" id="IPR018114">
    <property type="entry name" value="TRYPSIN_HIS"/>
</dbReference>
<dbReference type="InterPro" id="IPR001314">
    <property type="entry name" value="Peptidase_S1A"/>
</dbReference>
<organism evidence="11 12">
    <name type="scientific">Pogona vitticeps</name>
    <name type="common">central bearded dragon</name>
    <dbReference type="NCBI Taxonomy" id="103695"/>
    <lineage>
        <taxon>Eukaryota</taxon>
        <taxon>Metazoa</taxon>
        <taxon>Chordata</taxon>
        <taxon>Craniata</taxon>
        <taxon>Vertebrata</taxon>
        <taxon>Euteleostomi</taxon>
        <taxon>Lepidosauria</taxon>
        <taxon>Squamata</taxon>
        <taxon>Bifurcata</taxon>
        <taxon>Unidentata</taxon>
        <taxon>Episquamata</taxon>
        <taxon>Toxicofera</taxon>
        <taxon>Iguania</taxon>
        <taxon>Acrodonta</taxon>
        <taxon>Agamidae</taxon>
        <taxon>Amphibolurinae</taxon>
        <taxon>Pogona</taxon>
    </lineage>
</organism>
<reference evidence="12" key="1">
    <citation type="submission" date="2025-08" db="UniProtKB">
        <authorList>
            <consortium name="RefSeq"/>
        </authorList>
    </citation>
    <scope>IDENTIFICATION</scope>
</reference>
<evidence type="ECO:0000256" key="7">
    <source>
        <dbReference type="RuleBase" id="RU363034"/>
    </source>
</evidence>
<evidence type="ECO:0000313" key="12">
    <source>
        <dbReference type="RefSeq" id="XP_072856002.1"/>
    </source>
</evidence>
<keyword evidence="8" id="KW-0732">Signal</keyword>
<evidence type="ECO:0000256" key="8">
    <source>
        <dbReference type="SAM" id="SignalP"/>
    </source>
</evidence>
<evidence type="ECO:0000259" key="10">
    <source>
        <dbReference type="PROSITE" id="PS50240"/>
    </source>
</evidence>
<evidence type="ECO:0000313" key="11">
    <source>
        <dbReference type="Proteomes" id="UP001652642"/>
    </source>
</evidence>
<feature type="domain" description="CUB" evidence="9">
    <location>
        <begin position="1007"/>
        <end position="1132"/>
    </location>
</feature>
<evidence type="ECO:0000256" key="2">
    <source>
        <dbReference type="ARBA" id="ARBA00022670"/>
    </source>
</evidence>
<dbReference type="Proteomes" id="UP001652642">
    <property type="component" value="Chromosome 5"/>
</dbReference>
<dbReference type="PROSITE" id="PS50240">
    <property type="entry name" value="TRYPSIN_DOM"/>
    <property type="match status" value="2"/>
</dbReference>
<dbReference type="InterPro" id="IPR035914">
    <property type="entry name" value="Sperma_CUB_dom_sf"/>
</dbReference>
<dbReference type="PRINTS" id="PR00722">
    <property type="entry name" value="CHYMOTRYPSIN"/>
</dbReference>
<feature type="domain" description="Peptidase S1" evidence="10">
    <location>
        <begin position="629"/>
        <end position="866"/>
    </location>
</feature>
<proteinExistence type="inferred from homology"/>
<sequence>MRMFLCILFSLSFISQHAIWSVDTGKAMDTEELLPSSQPRRQMLDHLAALESLDFTNLDSGVECGRCPLDLENEEEDWQLGMFSRIIGGKPSLPGARPWQVSIKVGRSHFCGGSLIHDNVVVTAAHCVTDYDLKVVRNLMVTVGEYDLGRMDEGEQNILVSRIVVHPEFNKFGCMDSDIALLYLKDRVKYGPDVQPICLPHKEYLFEAGTLCIVSGWGKVSEADALSNVLQEVELPILDSGTCRELLKELNVATRCNNVLCAGFPDGGKDACKGDSGGPLACRRDSGIWTLVGITSWGIGCAKGWHADKESRSRRGSPGIFSKVDEFLDFIAQNIVTAPIPFGWSPSRPEDCDSHGISVFGESGHVQHPSRTEDHYLQNSLCIWNITVPENNIILVQFIRIDIEDQVRCDHDYVTVYSSRRELVGKICGSVLPSPLLVESNQATVTFVSDSSITGRGFEFLFSAVHKASEAGSGCGSVAVLTEEGAFDTANYPGLYPSNTKCHWLIEAPEEHVIKFEFEDFAVEISQDCIYDAVVIYEDTEEEHQIALLCGFSIPSPVWSSGNIMLIHFKSDEENNFRGFKARFEFFPSEASKIEFVGPAVLQMSDPKNIPLDVCGVPPFGPLWPSMHLLGSEEACPHCWPWHISLRFLGDHHCGGVLISSAWVLTAAHCLLISNNTSHWTLVAGDHDRIRPEPTEQVRRIKAIVMHQDFDVASYDSDIALVQLDAPFSYNAVVRPVCLPNSTEPLSSSVLCTVTSWGNNQEDEDLASRLQWTQVPLLDNDICEQNYYLNHTGGITVRMLCAGFVSSEGQNACQGDSGGPLVCQNEEGLFTLHGISIWGAGCIRPKKPGVYTRVTFFLDWIMSKMKGTKRGNDMKYPDDLNLQLIHCRDVILTDQEGIIRSPGFPYTYSNVSRCHWRIVAPLNAIIQLDFLDFVFGKSDSKCHDGLTIYEGFGPTKQVLGNYCKEPPQYPLKSGGSVVTLTFSSDEGTSVKGFLLAYRFHQVRHSLTEGRIKDAGKGCPILDLIPLGVAEIVSPNYPDNYPDFLTCTWIVYSASGNKVKSVIKDLVIEDTRDCIWDSLSFYDGPDEQSELLGQFCGQRKDLKLFSSGSYLTVRFRTDGSVGARGFQVFFEEVDHRPAQRSENGIELKDLCRWSL</sequence>
<dbReference type="SUPFAM" id="SSF49854">
    <property type="entry name" value="Spermadhesin, CUB domain"/>
    <property type="match status" value="4"/>
</dbReference>
<dbReference type="InterPro" id="IPR000859">
    <property type="entry name" value="CUB_dom"/>
</dbReference>
<feature type="domain" description="Peptidase S1" evidence="10">
    <location>
        <begin position="86"/>
        <end position="336"/>
    </location>
</feature>
<accession>A0ABM5GEB5</accession>
<name>A0ABM5GEB5_9SAUR</name>
<evidence type="ECO:0000256" key="4">
    <source>
        <dbReference type="ARBA" id="ARBA00022825"/>
    </source>
</evidence>
<dbReference type="SUPFAM" id="SSF50494">
    <property type="entry name" value="Trypsin-like serine proteases"/>
    <property type="match status" value="2"/>
</dbReference>
<evidence type="ECO:0000256" key="6">
    <source>
        <dbReference type="PROSITE-ProRule" id="PRU00059"/>
    </source>
</evidence>
<dbReference type="GeneID" id="110076672"/>
<dbReference type="InterPro" id="IPR043504">
    <property type="entry name" value="Peptidase_S1_PA_chymotrypsin"/>
</dbReference>
<comment type="caution">
    <text evidence="6">Lacks conserved residue(s) required for the propagation of feature annotation.</text>
</comment>
<dbReference type="CDD" id="cd00190">
    <property type="entry name" value="Tryp_SPc"/>
    <property type="match status" value="2"/>
</dbReference>
<dbReference type="PROSITE" id="PS00134">
    <property type="entry name" value="TRYPSIN_HIS"/>
    <property type="match status" value="2"/>
</dbReference>
<dbReference type="SMART" id="SM00020">
    <property type="entry name" value="Tryp_SPc"/>
    <property type="match status" value="2"/>
</dbReference>
<protein>
    <submittedName>
        <fullName evidence="12">Ovochymase-1 isoform X1</fullName>
    </submittedName>
</protein>
<feature type="domain" description="CUB" evidence="9">
    <location>
        <begin position="352"/>
        <end position="465"/>
    </location>
</feature>
<dbReference type="PROSITE" id="PS00135">
    <property type="entry name" value="TRYPSIN_SER"/>
    <property type="match status" value="2"/>
</dbReference>
<feature type="domain" description="CUB" evidence="9">
    <location>
        <begin position="475"/>
        <end position="587"/>
    </location>
</feature>
<gene>
    <name evidence="12" type="primary">OVCH1</name>
</gene>
<evidence type="ECO:0000256" key="1">
    <source>
        <dbReference type="ARBA" id="ARBA00009228"/>
    </source>
</evidence>
<evidence type="ECO:0000256" key="3">
    <source>
        <dbReference type="ARBA" id="ARBA00022801"/>
    </source>
</evidence>